<accession>K2N3B5</accession>
<protein>
    <recommendedName>
        <fullName evidence="1">Lysozyme inhibitor LprI-like N-terminal domain-containing protein</fullName>
    </recommendedName>
</protein>
<sequence length="119" mass="12800">MTAAGPSLAQEADCRDPQTQTDMSLCAAQAYKKADEALNASYRKLTQRYGGDDDAKAGLLAAQRAWIVFRDAECDLTALGVKGGSAYPMVRAMCLEALTTERTGQLDDRLNCEEGDLSC</sequence>
<dbReference type="AlphaFoldDB" id="K2N3B5"/>
<dbReference type="Proteomes" id="UP000006786">
    <property type="component" value="Unassembled WGS sequence"/>
</dbReference>
<dbReference type="PATRIC" id="fig|391937.3.peg.2276"/>
<reference evidence="2 3" key="1">
    <citation type="journal article" date="2012" name="J. Bacteriol.">
        <title>Genome Sequence of Nitratireductor pacificus Type Strain pht-3B.</title>
        <authorList>
            <person name="Lai Q."/>
            <person name="Li G."/>
            <person name="Shao Z."/>
        </authorList>
    </citation>
    <scope>NUCLEOTIDE SEQUENCE [LARGE SCALE GENOMIC DNA]</scope>
    <source>
        <strain evidence="3">pht-3B</strain>
    </source>
</reference>
<evidence type="ECO:0000313" key="2">
    <source>
        <dbReference type="EMBL" id="EKF18713.1"/>
    </source>
</evidence>
<dbReference type="Pfam" id="PF07007">
    <property type="entry name" value="LprI"/>
    <property type="match status" value="1"/>
</dbReference>
<dbReference type="RefSeq" id="WP_008596919.1">
    <property type="nucleotide sequence ID" value="NZ_AMRM01000011.1"/>
</dbReference>
<dbReference type="PANTHER" id="PTHR39176:SF1">
    <property type="entry name" value="PERIPLASMIC PROTEIN"/>
    <property type="match status" value="1"/>
</dbReference>
<evidence type="ECO:0000259" key="1">
    <source>
        <dbReference type="Pfam" id="PF07007"/>
    </source>
</evidence>
<organism evidence="2 3">
    <name type="scientific">Nitratireductor pacificus pht-3B</name>
    <dbReference type="NCBI Taxonomy" id="391937"/>
    <lineage>
        <taxon>Bacteria</taxon>
        <taxon>Pseudomonadati</taxon>
        <taxon>Pseudomonadota</taxon>
        <taxon>Alphaproteobacteria</taxon>
        <taxon>Hyphomicrobiales</taxon>
        <taxon>Phyllobacteriaceae</taxon>
        <taxon>Nitratireductor</taxon>
    </lineage>
</organism>
<comment type="caution">
    <text evidence="2">The sequence shown here is derived from an EMBL/GenBank/DDBJ whole genome shotgun (WGS) entry which is preliminary data.</text>
</comment>
<name>K2N3B5_9HYPH</name>
<feature type="domain" description="Lysozyme inhibitor LprI-like N-terminal" evidence="1">
    <location>
        <begin position="14"/>
        <end position="106"/>
    </location>
</feature>
<evidence type="ECO:0000313" key="3">
    <source>
        <dbReference type="Proteomes" id="UP000006786"/>
    </source>
</evidence>
<dbReference type="PANTHER" id="PTHR39176">
    <property type="entry name" value="PERIPLASMIC PROTEIN-RELATED"/>
    <property type="match status" value="1"/>
</dbReference>
<gene>
    <name evidence="2" type="ORF">NA2_11035</name>
</gene>
<dbReference type="eggNOG" id="COG3755">
    <property type="taxonomic scope" value="Bacteria"/>
</dbReference>
<keyword evidence="3" id="KW-1185">Reference proteome</keyword>
<dbReference type="EMBL" id="AMRM01000011">
    <property type="protein sequence ID" value="EKF18713.1"/>
    <property type="molecule type" value="Genomic_DNA"/>
</dbReference>
<dbReference type="InterPro" id="IPR009739">
    <property type="entry name" value="LprI-like_N"/>
</dbReference>
<dbReference type="OrthoDB" id="7340239at2"/>
<proteinExistence type="predicted"/>
<dbReference type="Gene3D" id="1.20.1270.180">
    <property type="match status" value="1"/>
</dbReference>